<sequence length="1048" mass="119696">MAHQPTTFYSASAGSGKTYTLARDYLTLLFKSAFHNGYREILAITFTNKAVAEMKQRILENLHELTKPEIPEDLIPIRDHIKAETGLDNAGIINKATKIEQKLLHDYAAFDIVTIDSFNHRILRTFAREVELPDGFEIELDSSRLISKAIHNLLARAGKEKQLTDLLVDFSLSKIDDGKSWDIEYDLHNIAVLILSESHYNYLEQLKEKSIADFLQLRTQLRATIKTAEADLIAKAKKLIDYYTSNGLTQDDFTGKSRGIYGWIQKIATGNIPANGQQKYLEKALTDSIAGTTSTSNQTTIDAVQNDLVDLIQTFQENSGTIALHQNALSSITALSLLNELMHEIDKIKQEEQIVPIYEFNGILSKQIKDQPAPFIYERIGERYRHYFIDEFQDTSKMQWENLMPLIENPLVQLRDDGTKGSLMLVGDAKQSIYRWRGGDADQFLGILGSGQLFLQDKRNETLDTNWRSYDTIIKFNNQLFEHYGSYLNSELYQDLYLNYLHQEPNPKIGGYVQIDFLDSDGNQDLEDDPELNSIYPIHVKRQIDQALASGFGPSEICVLVRKKKQGDEIARYLVRQDMSVVSADSLLVAASPRVQLLVQFMRMCLYPEQQQPRYEFLLHYAILKEKTLLHQFIKENLDKAIDELTKTLLEDADDIYLAFAKAPLFQATEKAAAALGLFEDHDMRLQAFLEHVFEFGTGYDKTASSFLESWGNKQSSLSVPAAEDPSAIQIMTIHKSKGLEFPVVIVPYCDVLLEEMRDATGWMPVAPENYSGFEHLYISLKKECMLYPEPVPLMYSEQLAKAQMDQINTLYVAFTRAKEQLYISCFENQKEKNNYSKVLMEFVEKSNWTLQQQTDFKSANHGNPVRVSKSKETTASILMDDYFVSSRTKRIDIATRKGMLWASDAIQAIDAGTQLHDYLSMIQNVEDLDRVKIAIDLDRSLDDNAGKSLFEKIQQIVNLPKIAQYYLPNVEAINERAILSNTGSTSIPDRLVFEEKHVTVMDYKTGTENTKHITQVNRYADLLSQMDYDIKKKILIYTDDLNIVQWD</sequence>
<dbReference type="InterPro" id="IPR014016">
    <property type="entry name" value="UvrD-like_ATP-bd"/>
</dbReference>
<dbReference type="GO" id="GO:0003677">
    <property type="term" value="F:DNA binding"/>
    <property type="evidence" value="ECO:0007669"/>
    <property type="project" value="InterPro"/>
</dbReference>
<evidence type="ECO:0000259" key="10">
    <source>
        <dbReference type="PROSITE" id="PS51198"/>
    </source>
</evidence>
<dbReference type="PANTHER" id="PTHR11070:SF67">
    <property type="entry name" value="DNA 3'-5' HELICASE"/>
    <property type="match status" value="1"/>
</dbReference>
<name>A0A2S9WVP7_9FLAO</name>
<dbReference type="InterPro" id="IPR014017">
    <property type="entry name" value="DNA_helicase_UvrD-like_C"/>
</dbReference>
<dbReference type="AlphaFoldDB" id="A0A2S9WVP7"/>
<evidence type="ECO:0000313" key="12">
    <source>
        <dbReference type="EMBL" id="PRP67543.1"/>
    </source>
</evidence>
<comment type="catalytic activity">
    <reaction evidence="6">
        <text>Couples ATP hydrolysis with the unwinding of duplex DNA by translocating in the 3'-5' direction.</text>
        <dbReference type="EC" id="5.6.2.4"/>
    </reaction>
</comment>
<dbReference type="SUPFAM" id="SSF52540">
    <property type="entry name" value="P-loop containing nucleoside triphosphate hydrolases"/>
    <property type="match status" value="1"/>
</dbReference>
<gene>
    <name evidence="12" type="ORF">BST86_10795</name>
</gene>
<dbReference type="GO" id="GO:0005829">
    <property type="term" value="C:cytosol"/>
    <property type="evidence" value="ECO:0007669"/>
    <property type="project" value="TreeGrafter"/>
</dbReference>
<evidence type="ECO:0000259" key="11">
    <source>
        <dbReference type="PROSITE" id="PS51217"/>
    </source>
</evidence>
<comment type="caution">
    <text evidence="12">The sequence shown here is derived from an EMBL/GenBank/DDBJ whole genome shotgun (WGS) entry which is preliminary data.</text>
</comment>
<dbReference type="GO" id="GO:0005524">
    <property type="term" value="F:ATP binding"/>
    <property type="evidence" value="ECO:0007669"/>
    <property type="project" value="UniProtKB-UniRule"/>
</dbReference>
<feature type="binding site" evidence="9">
    <location>
        <begin position="11"/>
        <end position="18"/>
    </location>
    <ligand>
        <name>ATP</name>
        <dbReference type="ChEBI" id="CHEBI:30616"/>
    </ligand>
</feature>
<keyword evidence="2 9" id="KW-0378">Hydrolase</keyword>
<keyword evidence="3 9" id="KW-0347">Helicase</keyword>
<dbReference type="OrthoDB" id="9810135at2"/>
<comment type="catalytic activity">
    <reaction evidence="8">
        <text>ATP + H2O = ADP + phosphate + H(+)</text>
        <dbReference type="Rhea" id="RHEA:13065"/>
        <dbReference type="ChEBI" id="CHEBI:15377"/>
        <dbReference type="ChEBI" id="CHEBI:15378"/>
        <dbReference type="ChEBI" id="CHEBI:30616"/>
        <dbReference type="ChEBI" id="CHEBI:43474"/>
        <dbReference type="ChEBI" id="CHEBI:456216"/>
        <dbReference type="EC" id="5.6.2.4"/>
    </reaction>
</comment>
<dbReference type="PANTHER" id="PTHR11070">
    <property type="entry name" value="UVRD / RECB / PCRA DNA HELICASE FAMILY MEMBER"/>
    <property type="match status" value="1"/>
</dbReference>
<organism evidence="12 13">
    <name type="scientific">Nonlabens agnitus</name>
    <dbReference type="NCBI Taxonomy" id="870484"/>
    <lineage>
        <taxon>Bacteria</taxon>
        <taxon>Pseudomonadati</taxon>
        <taxon>Bacteroidota</taxon>
        <taxon>Flavobacteriia</taxon>
        <taxon>Flavobacteriales</taxon>
        <taxon>Flavobacteriaceae</taxon>
        <taxon>Nonlabens</taxon>
    </lineage>
</organism>
<dbReference type="InterPro" id="IPR027417">
    <property type="entry name" value="P-loop_NTPase"/>
</dbReference>
<keyword evidence="1 9" id="KW-0547">Nucleotide-binding</keyword>
<dbReference type="GO" id="GO:0043138">
    <property type="term" value="F:3'-5' DNA helicase activity"/>
    <property type="evidence" value="ECO:0007669"/>
    <property type="project" value="UniProtKB-EC"/>
</dbReference>
<reference evidence="12 13" key="1">
    <citation type="submission" date="2016-11" db="EMBL/GenBank/DDBJ databases">
        <title>Trade-off between light-utilization and light-protection in marine flavobacteria.</title>
        <authorList>
            <person name="Kumagai Y."/>
        </authorList>
    </citation>
    <scope>NUCLEOTIDE SEQUENCE [LARGE SCALE GENOMIC DNA]</scope>
    <source>
        <strain evidence="12 13">JCM 17109</strain>
    </source>
</reference>
<feature type="domain" description="UvrD-like helicase C-terminal" evidence="11">
    <location>
        <begin position="495"/>
        <end position="739"/>
    </location>
</feature>
<dbReference type="EC" id="5.6.2.4" evidence="7"/>
<evidence type="ECO:0000256" key="1">
    <source>
        <dbReference type="ARBA" id="ARBA00022741"/>
    </source>
</evidence>
<dbReference type="EMBL" id="MQUC01000003">
    <property type="protein sequence ID" value="PRP67543.1"/>
    <property type="molecule type" value="Genomic_DNA"/>
</dbReference>
<evidence type="ECO:0000256" key="5">
    <source>
        <dbReference type="ARBA" id="ARBA00023235"/>
    </source>
</evidence>
<dbReference type="Pfam" id="PF13361">
    <property type="entry name" value="UvrD_C"/>
    <property type="match status" value="1"/>
</dbReference>
<dbReference type="PROSITE" id="PS51198">
    <property type="entry name" value="UVRD_HELICASE_ATP_BIND"/>
    <property type="match status" value="1"/>
</dbReference>
<dbReference type="RefSeq" id="WP_105983263.1">
    <property type="nucleotide sequence ID" value="NZ_MQUC01000003.1"/>
</dbReference>
<feature type="domain" description="UvrD-like helicase ATP-binding" evidence="10">
    <location>
        <begin position="1"/>
        <end position="470"/>
    </location>
</feature>
<dbReference type="Pfam" id="PF00580">
    <property type="entry name" value="UvrD-helicase"/>
    <property type="match status" value="1"/>
</dbReference>
<protein>
    <recommendedName>
        <fullName evidence="7">DNA 3'-5' helicase</fullName>
        <ecNumber evidence="7">5.6.2.4</ecNumber>
    </recommendedName>
</protein>
<keyword evidence="4 9" id="KW-0067">ATP-binding</keyword>
<keyword evidence="13" id="KW-1185">Reference proteome</keyword>
<evidence type="ECO:0000256" key="2">
    <source>
        <dbReference type="ARBA" id="ARBA00022801"/>
    </source>
</evidence>
<dbReference type="Proteomes" id="UP000239532">
    <property type="component" value="Unassembled WGS sequence"/>
</dbReference>
<proteinExistence type="predicted"/>
<dbReference type="Gene3D" id="3.40.50.300">
    <property type="entry name" value="P-loop containing nucleotide triphosphate hydrolases"/>
    <property type="match status" value="3"/>
</dbReference>
<dbReference type="GO" id="GO:0000725">
    <property type="term" value="P:recombinational repair"/>
    <property type="evidence" value="ECO:0007669"/>
    <property type="project" value="TreeGrafter"/>
</dbReference>
<dbReference type="InterPro" id="IPR000212">
    <property type="entry name" value="DNA_helicase_UvrD/REP"/>
</dbReference>
<evidence type="ECO:0000256" key="8">
    <source>
        <dbReference type="ARBA" id="ARBA00048988"/>
    </source>
</evidence>
<dbReference type="PROSITE" id="PS51217">
    <property type="entry name" value="UVRD_HELICASE_CTER"/>
    <property type="match status" value="1"/>
</dbReference>
<keyword evidence="5" id="KW-0413">Isomerase</keyword>
<evidence type="ECO:0000313" key="13">
    <source>
        <dbReference type="Proteomes" id="UP000239532"/>
    </source>
</evidence>
<dbReference type="GO" id="GO:0016887">
    <property type="term" value="F:ATP hydrolysis activity"/>
    <property type="evidence" value="ECO:0007669"/>
    <property type="project" value="RHEA"/>
</dbReference>
<evidence type="ECO:0000256" key="7">
    <source>
        <dbReference type="ARBA" id="ARBA00034808"/>
    </source>
</evidence>
<evidence type="ECO:0000256" key="3">
    <source>
        <dbReference type="ARBA" id="ARBA00022806"/>
    </source>
</evidence>
<evidence type="ECO:0000256" key="9">
    <source>
        <dbReference type="PROSITE-ProRule" id="PRU00560"/>
    </source>
</evidence>
<evidence type="ECO:0000256" key="4">
    <source>
        <dbReference type="ARBA" id="ARBA00022840"/>
    </source>
</evidence>
<accession>A0A2S9WVP7</accession>
<evidence type="ECO:0000256" key="6">
    <source>
        <dbReference type="ARBA" id="ARBA00034617"/>
    </source>
</evidence>
<dbReference type="Gene3D" id="1.10.3170.10">
    <property type="entry name" value="Recbcd, chain B, domain 2"/>
    <property type="match status" value="1"/>
</dbReference>